<comment type="similarity">
    <text evidence="2">Belongs to the SusD family.</text>
</comment>
<dbReference type="GO" id="GO:0009279">
    <property type="term" value="C:cell outer membrane"/>
    <property type="evidence" value="ECO:0007669"/>
    <property type="project" value="UniProtKB-SubCell"/>
</dbReference>
<dbReference type="InterPro" id="IPR011990">
    <property type="entry name" value="TPR-like_helical_dom_sf"/>
</dbReference>
<sequence length="556" mass="60796">MKTYKKYLTAFTVVACVVSSSCKNEYFDRPPKSQITVDNFYQNAEQVNASTLLLYSAPWFGYSGKGGWSITEMSGGNGRTYSADIINFQDFSVTGTNFEISAVWNSLYIEVAQANAIINNLPTKVPASVDGAVVNNALGEARLWRALAYFHLVRVFGAVPIIENTFDYVADYQVPRHQVTDVYKFIVNDLKFAEANCYAKTRSGVSPSNAKVSSGSASALLAKVYLYMQDYANALAEANKVINSGEFKLYGIDVPGKSFADLFLTANNNNEESVVALQWAGNGGYGRGNPFQAAVAYNSQITGTGDGYGQMAPTFDLQDKFDPNDLRRKATYMLPGDKYPEINQAAGGYTLPADANSQGTHAQVKKYVVGTPADNGGTGGAQSSANNTYLMRYAELFLIKAEAIMAGAKTSADPEALAAINTIRRRAGLGNLAVIDRTGFVTNPTYVAGSNKRGEHWATVYRDDLLDERRREFAFENDYFYDLMRLDGYNKTSHPIALQIIKQQDKGTSDSQTPPNRYGNGYLTNITDASFVFPIPATETAADPKLNEAPVPYVFK</sequence>
<feature type="domain" description="RagB/SusD" evidence="6">
    <location>
        <begin position="272"/>
        <end position="550"/>
    </location>
</feature>
<dbReference type="RefSeq" id="WP_128533708.1">
    <property type="nucleotide sequence ID" value="NZ_SBIW01000003.1"/>
</dbReference>
<comment type="subcellular location">
    <subcellularLocation>
        <location evidence="1">Cell outer membrane</location>
    </subcellularLocation>
</comment>
<dbReference type="InterPro" id="IPR033985">
    <property type="entry name" value="SusD-like_N"/>
</dbReference>
<accession>A0A3S3Z6F7</accession>
<dbReference type="PROSITE" id="PS51257">
    <property type="entry name" value="PROKAR_LIPOPROTEIN"/>
    <property type="match status" value="1"/>
</dbReference>
<reference evidence="8 9" key="1">
    <citation type="submission" date="2019-01" db="EMBL/GenBank/DDBJ databases">
        <title>Mucilaginibacter antarcticum sp. nov., isolated from antarctic soil.</title>
        <authorList>
            <person name="Yan Y.-Q."/>
            <person name="Du Z.-J."/>
        </authorList>
    </citation>
    <scope>NUCLEOTIDE SEQUENCE [LARGE SCALE GENOMIC DNA]</scope>
    <source>
        <strain evidence="8 9">F01003</strain>
    </source>
</reference>
<dbReference type="Proteomes" id="UP000286701">
    <property type="component" value="Unassembled WGS sequence"/>
</dbReference>
<gene>
    <name evidence="8" type="ORF">EPL05_09570</name>
</gene>
<protein>
    <submittedName>
        <fullName evidence="8">RagB/SusD family nutrient uptake outer membrane protein</fullName>
    </submittedName>
</protein>
<evidence type="ECO:0000256" key="1">
    <source>
        <dbReference type="ARBA" id="ARBA00004442"/>
    </source>
</evidence>
<evidence type="ECO:0000313" key="8">
    <source>
        <dbReference type="EMBL" id="RWY54273.1"/>
    </source>
</evidence>
<evidence type="ECO:0000313" key="9">
    <source>
        <dbReference type="Proteomes" id="UP000286701"/>
    </source>
</evidence>
<keyword evidence="9" id="KW-1185">Reference proteome</keyword>
<dbReference type="Pfam" id="PF07980">
    <property type="entry name" value="SusD_RagB"/>
    <property type="match status" value="1"/>
</dbReference>
<organism evidence="8 9">
    <name type="scientific">Mucilaginibacter gilvus</name>
    <dbReference type="NCBI Taxonomy" id="2305909"/>
    <lineage>
        <taxon>Bacteria</taxon>
        <taxon>Pseudomonadati</taxon>
        <taxon>Bacteroidota</taxon>
        <taxon>Sphingobacteriia</taxon>
        <taxon>Sphingobacteriales</taxon>
        <taxon>Sphingobacteriaceae</taxon>
        <taxon>Mucilaginibacter</taxon>
    </lineage>
</organism>
<evidence type="ECO:0000256" key="3">
    <source>
        <dbReference type="ARBA" id="ARBA00022729"/>
    </source>
</evidence>
<keyword evidence="5" id="KW-0998">Cell outer membrane</keyword>
<dbReference type="InterPro" id="IPR012944">
    <property type="entry name" value="SusD_RagB_dom"/>
</dbReference>
<comment type="caution">
    <text evidence="8">The sequence shown here is derived from an EMBL/GenBank/DDBJ whole genome shotgun (WGS) entry which is preliminary data.</text>
</comment>
<keyword evidence="4" id="KW-0472">Membrane</keyword>
<evidence type="ECO:0000259" key="7">
    <source>
        <dbReference type="Pfam" id="PF14322"/>
    </source>
</evidence>
<evidence type="ECO:0000256" key="4">
    <source>
        <dbReference type="ARBA" id="ARBA00023136"/>
    </source>
</evidence>
<proteinExistence type="inferred from homology"/>
<evidence type="ECO:0000256" key="2">
    <source>
        <dbReference type="ARBA" id="ARBA00006275"/>
    </source>
</evidence>
<evidence type="ECO:0000259" key="6">
    <source>
        <dbReference type="Pfam" id="PF07980"/>
    </source>
</evidence>
<dbReference type="OrthoDB" id="993981at2"/>
<keyword evidence="3" id="KW-0732">Signal</keyword>
<dbReference type="AlphaFoldDB" id="A0A3S3Z6F7"/>
<name>A0A3S3Z6F7_9SPHI</name>
<dbReference type="Gene3D" id="1.25.40.390">
    <property type="match status" value="1"/>
</dbReference>
<feature type="domain" description="SusD-like N-terminal" evidence="7">
    <location>
        <begin position="72"/>
        <end position="226"/>
    </location>
</feature>
<dbReference type="Pfam" id="PF14322">
    <property type="entry name" value="SusD-like_3"/>
    <property type="match status" value="1"/>
</dbReference>
<dbReference type="EMBL" id="SBIW01000003">
    <property type="protein sequence ID" value="RWY54273.1"/>
    <property type="molecule type" value="Genomic_DNA"/>
</dbReference>
<dbReference type="SUPFAM" id="SSF48452">
    <property type="entry name" value="TPR-like"/>
    <property type="match status" value="1"/>
</dbReference>
<evidence type="ECO:0000256" key="5">
    <source>
        <dbReference type="ARBA" id="ARBA00023237"/>
    </source>
</evidence>